<reference evidence="1 2" key="1">
    <citation type="submission" date="2019-03" db="EMBL/GenBank/DDBJ databases">
        <title>Single cell metagenomics reveals metabolic interactions within the superorganism composed of flagellate Streblomastix strix and complex community of Bacteroidetes bacteria on its surface.</title>
        <authorList>
            <person name="Treitli S.C."/>
            <person name="Kolisko M."/>
            <person name="Husnik F."/>
            <person name="Keeling P."/>
            <person name="Hampl V."/>
        </authorList>
    </citation>
    <scope>NUCLEOTIDE SEQUENCE [LARGE SCALE GENOMIC DNA]</scope>
    <source>
        <strain evidence="1">ST1C</strain>
    </source>
</reference>
<evidence type="ECO:0000313" key="1">
    <source>
        <dbReference type="EMBL" id="KAA6404305.1"/>
    </source>
</evidence>
<gene>
    <name evidence="1" type="ORF">EZS28_000167</name>
</gene>
<accession>A0A5J4XCQ5</accession>
<comment type="caution">
    <text evidence="1">The sequence shown here is derived from an EMBL/GenBank/DDBJ whole genome shotgun (WGS) entry which is preliminary data.</text>
</comment>
<dbReference type="AlphaFoldDB" id="A0A5J4XCQ5"/>
<proteinExistence type="predicted"/>
<evidence type="ECO:0000313" key="2">
    <source>
        <dbReference type="Proteomes" id="UP000324800"/>
    </source>
</evidence>
<organism evidence="1 2">
    <name type="scientific">Streblomastix strix</name>
    <dbReference type="NCBI Taxonomy" id="222440"/>
    <lineage>
        <taxon>Eukaryota</taxon>
        <taxon>Metamonada</taxon>
        <taxon>Preaxostyla</taxon>
        <taxon>Oxymonadida</taxon>
        <taxon>Streblomastigidae</taxon>
        <taxon>Streblomastix</taxon>
    </lineage>
</organism>
<sequence>MNSFDSYQSQFAETQAVAPCMDNFSPTQRDQEEWGHVESFCRAIMSVALIAPIIHIGNDKLMTVPVDDY</sequence>
<dbReference type="Proteomes" id="UP000324800">
    <property type="component" value="Unassembled WGS sequence"/>
</dbReference>
<dbReference type="EMBL" id="SNRW01000012">
    <property type="protein sequence ID" value="KAA6404305.1"/>
    <property type="molecule type" value="Genomic_DNA"/>
</dbReference>
<name>A0A5J4XCQ5_9EUKA</name>
<protein>
    <submittedName>
        <fullName evidence="1">Uncharacterized protein</fullName>
    </submittedName>
</protein>